<sequence length="64" mass="7160">IAEASWATAVAWPVYIWNTSEALRRLAHCGRRKTLIYRQADQPACPPPKANTHGKHHRLCVVAA</sequence>
<comment type="caution">
    <text evidence="1">The sequence shown here is derived from an EMBL/GenBank/DDBJ whole genome shotgun (WGS) entry which is preliminary data.</text>
</comment>
<dbReference type="Proteomes" id="UP001057452">
    <property type="component" value="Chromosome 15"/>
</dbReference>
<dbReference type="EMBL" id="CM043799">
    <property type="protein sequence ID" value="KAI4804065.1"/>
    <property type="molecule type" value="Genomic_DNA"/>
</dbReference>
<evidence type="ECO:0000313" key="1">
    <source>
        <dbReference type="EMBL" id="KAI4804065.1"/>
    </source>
</evidence>
<evidence type="ECO:0000313" key="2">
    <source>
        <dbReference type="Proteomes" id="UP001057452"/>
    </source>
</evidence>
<feature type="non-terminal residue" evidence="1">
    <location>
        <position position="1"/>
    </location>
</feature>
<keyword evidence="2" id="KW-1185">Reference proteome</keyword>
<reference evidence="1" key="1">
    <citation type="submission" date="2022-05" db="EMBL/GenBank/DDBJ databases">
        <title>Chromosome-level genome of Chaenocephalus aceratus.</title>
        <authorList>
            <person name="Park H."/>
        </authorList>
    </citation>
    <scope>NUCLEOTIDE SEQUENCE</scope>
    <source>
        <strain evidence="1">KU_202001</strain>
    </source>
</reference>
<proteinExistence type="predicted"/>
<feature type="non-terminal residue" evidence="1">
    <location>
        <position position="64"/>
    </location>
</feature>
<name>A0ACB9VV02_CHAAC</name>
<organism evidence="1 2">
    <name type="scientific">Chaenocephalus aceratus</name>
    <name type="common">Blackfin icefish</name>
    <name type="synonym">Chaenichthys aceratus</name>
    <dbReference type="NCBI Taxonomy" id="36190"/>
    <lineage>
        <taxon>Eukaryota</taxon>
        <taxon>Metazoa</taxon>
        <taxon>Chordata</taxon>
        <taxon>Craniata</taxon>
        <taxon>Vertebrata</taxon>
        <taxon>Euteleostomi</taxon>
        <taxon>Actinopterygii</taxon>
        <taxon>Neopterygii</taxon>
        <taxon>Teleostei</taxon>
        <taxon>Neoteleostei</taxon>
        <taxon>Acanthomorphata</taxon>
        <taxon>Eupercaria</taxon>
        <taxon>Perciformes</taxon>
        <taxon>Notothenioidei</taxon>
        <taxon>Channichthyidae</taxon>
        <taxon>Chaenocephalus</taxon>
    </lineage>
</organism>
<accession>A0ACB9VV02</accession>
<gene>
    <name evidence="1" type="ORF">KUCAC02_025709</name>
</gene>
<protein>
    <submittedName>
        <fullName evidence="1">Uncharacterized protein</fullName>
    </submittedName>
</protein>